<proteinExistence type="predicted"/>
<protein>
    <submittedName>
        <fullName evidence="3">DUF4190 domain-containing protein</fullName>
    </submittedName>
</protein>
<dbReference type="Proteomes" id="UP001302072">
    <property type="component" value="Chromosome"/>
</dbReference>
<dbReference type="EMBL" id="CP115541">
    <property type="protein sequence ID" value="WNH51794.1"/>
    <property type="molecule type" value="Genomic_DNA"/>
</dbReference>
<keyword evidence="4" id="KW-1185">Reference proteome</keyword>
<gene>
    <name evidence="3" type="ORF">PDM29_15800</name>
</gene>
<evidence type="ECO:0000256" key="1">
    <source>
        <dbReference type="SAM" id="Phobius"/>
    </source>
</evidence>
<evidence type="ECO:0000259" key="2">
    <source>
        <dbReference type="Pfam" id="PF13828"/>
    </source>
</evidence>
<keyword evidence="1" id="KW-1133">Transmembrane helix</keyword>
<evidence type="ECO:0000313" key="3">
    <source>
        <dbReference type="EMBL" id="WNH51794.1"/>
    </source>
</evidence>
<dbReference type="InterPro" id="IPR025241">
    <property type="entry name" value="DUF4190"/>
</dbReference>
<dbReference type="RefSeq" id="WP_311191014.1">
    <property type="nucleotide sequence ID" value="NZ_CP115541.1"/>
</dbReference>
<feature type="domain" description="DUF4190" evidence="2">
    <location>
        <begin position="11"/>
        <end position="74"/>
    </location>
</feature>
<organism evidence="3 4">
    <name type="scientific">Stenotrophomonas oahuensis</name>
    <dbReference type="NCBI Taxonomy" id="3003271"/>
    <lineage>
        <taxon>Bacteria</taxon>
        <taxon>Pseudomonadati</taxon>
        <taxon>Pseudomonadota</taxon>
        <taxon>Gammaproteobacteria</taxon>
        <taxon>Lysobacterales</taxon>
        <taxon>Lysobacteraceae</taxon>
        <taxon>Stenotrophomonas</taxon>
    </lineage>
</organism>
<dbReference type="Pfam" id="PF13828">
    <property type="entry name" value="DUF4190"/>
    <property type="match status" value="1"/>
</dbReference>
<feature type="transmembrane region" description="Helical" evidence="1">
    <location>
        <begin position="57"/>
        <end position="90"/>
    </location>
</feature>
<keyword evidence="1" id="KW-0472">Membrane</keyword>
<accession>A0ABY9YNI2</accession>
<feature type="transmembrane region" description="Helical" evidence="1">
    <location>
        <begin position="12"/>
        <end position="36"/>
    </location>
</feature>
<evidence type="ECO:0000313" key="4">
    <source>
        <dbReference type="Proteomes" id="UP001302072"/>
    </source>
</evidence>
<reference evidence="3 4" key="1">
    <citation type="submission" date="2022-12" db="EMBL/GenBank/DDBJ databases">
        <title>Two new species, Stenotrophomonas aracearum and Stenotrophomonas oahuensis, isolated from Anthurium (Araceae family) in Hawaii.</title>
        <authorList>
            <person name="Chunag S.C."/>
            <person name="Dobhal S."/>
            <person name="Alvarez A."/>
            <person name="Arif M."/>
        </authorList>
    </citation>
    <scope>NUCLEOTIDE SEQUENCE [LARGE SCALE GENOMIC DNA]</scope>
    <source>
        <strain evidence="3 4">A5586</strain>
    </source>
</reference>
<name>A0ABY9YNI2_9GAMM</name>
<keyword evidence="1" id="KW-0812">Transmembrane</keyword>
<sequence>MNLPVRQTNTMALISLIAGILGWTALPALGSIVAIITGHMARGEIRRSAGTQEGDGMALAGLIMGYLMVGLCLLGILLFVLFIGGLLWMVPNYS</sequence>